<dbReference type="Proteomes" id="UP000175669">
    <property type="component" value="Unassembled WGS sequence"/>
</dbReference>
<dbReference type="RefSeq" id="WP_070115822.1">
    <property type="nucleotide sequence ID" value="NZ_MASR01000001.1"/>
</dbReference>
<gene>
    <name evidence="9" type="ORF">PHACT_02830</name>
</gene>
<evidence type="ECO:0000259" key="8">
    <source>
        <dbReference type="Pfam" id="PF04024"/>
    </source>
</evidence>
<evidence type="ECO:0000313" key="9">
    <source>
        <dbReference type="EMBL" id="OFE12198.1"/>
    </source>
</evidence>
<evidence type="ECO:0000256" key="1">
    <source>
        <dbReference type="ARBA" id="ARBA00004162"/>
    </source>
</evidence>
<name>A0A1E8CIH3_9GAMM</name>
<evidence type="ECO:0000256" key="2">
    <source>
        <dbReference type="ARBA" id="ARBA00022475"/>
    </source>
</evidence>
<comment type="subcellular location">
    <subcellularLocation>
        <location evidence="1">Cell membrane</location>
        <topology evidence="1">Single-pass membrane protein</topology>
    </subcellularLocation>
</comment>
<reference evidence="10" key="1">
    <citation type="submission" date="2016-07" db="EMBL/GenBank/DDBJ databases">
        <authorList>
            <person name="Florea S."/>
            <person name="Webb J.S."/>
            <person name="Jaromczyk J."/>
            <person name="Schardl C.L."/>
        </authorList>
    </citation>
    <scope>NUCLEOTIDE SEQUENCE [LARGE SCALE GENOMIC DNA]</scope>
    <source>
        <strain evidence="10">KCTC 42131</strain>
    </source>
</reference>
<evidence type="ECO:0000313" key="10">
    <source>
        <dbReference type="Proteomes" id="UP000175669"/>
    </source>
</evidence>
<dbReference type="InterPro" id="IPR007168">
    <property type="entry name" value="Phageshock_PspC_N"/>
</dbReference>
<accession>A0A1E8CIH3</accession>
<keyword evidence="10" id="KW-1185">Reference proteome</keyword>
<feature type="transmembrane region" description="Helical" evidence="7">
    <location>
        <begin position="138"/>
        <end position="157"/>
    </location>
</feature>
<feature type="region of interest" description="Disordered" evidence="6">
    <location>
        <begin position="193"/>
        <end position="218"/>
    </location>
</feature>
<comment type="caution">
    <text evidence="9">The sequence shown here is derived from an EMBL/GenBank/DDBJ whole genome shotgun (WGS) entry which is preliminary data.</text>
</comment>
<feature type="domain" description="Phage shock protein PspC N-terminal" evidence="8">
    <location>
        <begin position="17"/>
        <end position="72"/>
    </location>
</feature>
<feature type="compositionally biased region" description="Basic residues" evidence="6">
    <location>
        <begin position="193"/>
        <end position="205"/>
    </location>
</feature>
<feature type="domain" description="Phage shock protein PspC N-terminal" evidence="8">
    <location>
        <begin position="129"/>
        <end position="187"/>
    </location>
</feature>
<dbReference type="PANTHER" id="PTHR33885:SF3">
    <property type="entry name" value="PHAGE SHOCK PROTEIN C"/>
    <property type="match status" value="1"/>
</dbReference>
<protein>
    <recommendedName>
        <fullName evidence="8">Phage shock protein PspC N-terminal domain-containing protein</fullName>
    </recommendedName>
</protein>
<keyword evidence="2" id="KW-1003">Cell membrane</keyword>
<dbReference type="AlphaFoldDB" id="A0A1E8CIH3"/>
<keyword evidence="5 7" id="KW-0472">Membrane</keyword>
<dbReference type="InterPro" id="IPR052027">
    <property type="entry name" value="PspC"/>
</dbReference>
<organism evidence="9 10">
    <name type="scientific">Pseudohongiella acticola</name>
    <dbReference type="NCBI Taxonomy" id="1524254"/>
    <lineage>
        <taxon>Bacteria</taxon>
        <taxon>Pseudomonadati</taxon>
        <taxon>Pseudomonadota</taxon>
        <taxon>Gammaproteobacteria</taxon>
        <taxon>Pseudomonadales</taxon>
        <taxon>Pseudohongiellaceae</taxon>
        <taxon>Pseudohongiella</taxon>
    </lineage>
</organism>
<dbReference type="OrthoDB" id="7359894at2"/>
<sequence>MSNNTEGDTAYRSTRAPLTLDRENRKVLGVCGGFARYLEVPSALVRVIYCVACLASPFLIIAYFVMYWLLDDEERPARIKAAMGGKARMSGFSEKSRKQASAEADLDAAETGFDEGETEPQTPRFDLKRPLHRSRSNARIAGVCAGVANYLGISTFLVRLVTFLSLFILGGVTLWGYVIFWIVLDKEPKGRKVTGRRSYSKRRQSRQNGQNDRPIDDEEELDNGLDIETCGNALRAAEKKLQDVEAFMTSKQFRLHCEINRI</sequence>
<proteinExistence type="predicted"/>
<evidence type="ECO:0000256" key="5">
    <source>
        <dbReference type="ARBA" id="ARBA00023136"/>
    </source>
</evidence>
<feature type="transmembrane region" description="Helical" evidence="7">
    <location>
        <begin position="46"/>
        <end position="70"/>
    </location>
</feature>
<dbReference type="GO" id="GO:0005886">
    <property type="term" value="C:plasma membrane"/>
    <property type="evidence" value="ECO:0007669"/>
    <property type="project" value="UniProtKB-SubCell"/>
</dbReference>
<evidence type="ECO:0000256" key="3">
    <source>
        <dbReference type="ARBA" id="ARBA00022692"/>
    </source>
</evidence>
<dbReference type="EMBL" id="MASR01000001">
    <property type="protein sequence ID" value="OFE12198.1"/>
    <property type="molecule type" value="Genomic_DNA"/>
</dbReference>
<keyword evidence="4 7" id="KW-1133">Transmembrane helix</keyword>
<keyword evidence="3 7" id="KW-0812">Transmembrane</keyword>
<dbReference type="STRING" id="1524254.PHACT_02830"/>
<dbReference type="PANTHER" id="PTHR33885">
    <property type="entry name" value="PHAGE SHOCK PROTEIN C"/>
    <property type="match status" value="1"/>
</dbReference>
<feature type="transmembrane region" description="Helical" evidence="7">
    <location>
        <begin position="163"/>
        <end position="184"/>
    </location>
</feature>
<evidence type="ECO:0000256" key="6">
    <source>
        <dbReference type="SAM" id="MobiDB-lite"/>
    </source>
</evidence>
<evidence type="ECO:0000256" key="7">
    <source>
        <dbReference type="SAM" id="Phobius"/>
    </source>
</evidence>
<evidence type="ECO:0000256" key="4">
    <source>
        <dbReference type="ARBA" id="ARBA00022989"/>
    </source>
</evidence>
<dbReference type="Pfam" id="PF04024">
    <property type="entry name" value="PspC"/>
    <property type="match status" value="2"/>
</dbReference>